<dbReference type="InterPro" id="IPR005139">
    <property type="entry name" value="PCRF"/>
</dbReference>
<evidence type="ECO:0000259" key="7">
    <source>
        <dbReference type="PROSITE" id="PS00745"/>
    </source>
</evidence>
<dbReference type="Pfam" id="PF00472">
    <property type="entry name" value="RF-1"/>
    <property type="match status" value="1"/>
</dbReference>
<accession>A0A1F4USS9</accession>
<comment type="function">
    <text evidence="4">Peptide chain release factor 2 directs the termination of translation in response to the peptide chain termination codons UGA and UAA.</text>
</comment>
<keyword evidence="2 4" id="KW-0488">Methylation</keyword>
<gene>
    <name evidence="4" type="primary">prfB</name>
    <name evidence="8" type="ORF">A2886_01125</name>
</gene>
<evidence type="ECO:0000256" key="2">
    <source>
        <dbReference type="ARBA" id="ARBA00022481"/>
    </source>
</evidence>
<comment type="PTM">
    <text evidence="4">Methylated by PrmC. Methylation increases the termination efficiency of RF2.</text>
</comment>
<evidence type="ECO:0000313" key="8">
    <source>
        <dbReference type="EMBL" id="OGC47233.1"/>
    </source>
</evidence>
<keyword evidence="4" id="KW-0963">Cytoplasm</keyword>
<keyword evidence="6" id="KW-0175">Coiled coil</keyword>
<feature type="domain" description="Prokaryotic-type class I peptide chain release factors" evidence="7">
    <location>
        <begin position="213"/>
        <end position="229"/>
    </location>
</feature>
<evidence type="ECO:0000256" key="6">
    <source>
        <dbReference type="SAM" id="Coils"/>
    </source>
</evidence>
<sequence length="332" mass="38174">MTATNEKLQQLRQSLKIEQKREEAKGLEKQLSDESLWQDWEKGKKVSQRLADLKREIEDFEMLELLAQEDELEFEKEFRKLELKTYLSQPYDTKDAILSIHAGQGGTEAMDWTEMLYRMYQRFAESKGWKTAELGRTPGEEAGIKSVSMEISGSYAYGFLKNESGTHRLVRQSPFNSDNLRQTSFALVELIPLIDDTVNIEVKDEDVEFEAFRSGGKGGQNVNKVSTAVRIKHVPSGIIVENQTERSQGKNREKAMQTLKSKLYAIEVQKLEEEKRKLKGDYKAPQWGSQIRNYVLHPYKLVKDLRTDVESTNPDAVLNGDLDKFIEAEIKI</sequence>
<reference evidence="8 9" key="1">
    <citation type="journal article" date="2016" name="Nat. Commun.">
        <title>Thousands of microbial genomes shed light on interconnected biogeochemical processes in an aquifer system.</title>
        <authorList>
            <person name="Anantharaman K."/>
            <person name="Brown C.T."/>
            <person name="Hug L.A."/>
            <person name="Sharon I."/>
            <person name="Castelle C.J."/>
            <person name="Probst A.J."/>
            <person name="Thomas B.C."/>
            <person name="Singh A."/>
            <person name="Wilkins M.J."/>
            <person name="Karaoz U."/>
            <person name="Brodie E.L."/>
            <person name="Williams K.H."/>
            <person name="Hubbard S.S."/>
            <person name="Banfield J.F."/>
        </authorList>
    </citation>
    <scope>NUCLEOTIDE SEQUENCE [LARGE SCALE GENOMIC DNA]</scope>
</reference>
<keyword evidence="3 4" id="KW-0648">Protein biosynthesis</keyword>
<evidence type="ECO:0000256" key="4">
    <source>
        <dbReference type="HAMAP-Rule" id="MF_00094"/>
    </source>
</evidence>
<dbReference type="SUPFAM" id="SSF75620">
    <property type="entry name" value="Release factor"/>
    <property type="match status" value="1"/>
</dbReference>
<protein>
    <recommendedName>
        <fullName evidence="4 5">Peptide chain release factor 2</fullName>
        <shortName evidence="4">RF-2</shortName>
    </recommendedName>
</protein>
<dbReference type="InterPro" id="IPR045853">
    <property type="entry name" value="Pep_chain_release_fac_I_sf"/>
</dbReference>
<dbReference type="SMART" id="SM00937">
    <property type="entry name" value="PCRF"/>
    <property type="match status" value="1"/>
</dbReference>
<evidence type="ECO:0000256" key="1">
    <source>
        <dbReference type="ARBA" id="ARBA00010835"/>
    </source>
</evidence>
<dbReference type="GO" id="GO:0016149">
    <property type="term" value="F:translation release factor activity, codon specific"/>
    <property type="evidence" value="ECO:0007669"/>
    <property type="project" value="UniProtKB-UniRule"/>
</dbReference>
<dbReference type="Gene3D" id="3.30.160.20">
    <property type="match status" value="1"/>
</dbReference>
<dbReference type="PANTHER" id="PTHR43116:SF3">
    <property type="entry name" value="CLASS I PEPTIDE CHAIN RELEASE FACTOR"/>
    <property type="match status" value="1"/>
</dbReference>
<dbReference type="InterPro" id="IPR004374">
    <property type="entry name" value="PrfB"/>
</dbReference>
<feature type="modified residue" description="N5-methylglutamine" evidence="4">
    <location>
        <position position="220"/>
    </location>
</feature>
<organism evidence="8 9">
    <name type="scientific">candidate division WWE3 bacterium RIFCSPHIGHO2_01_FULL_42_13</name>
    <dbReference type="NCBI Taxonomy" id="1802617"/>
    <lineage>
        <taxon>Bacteria</taxon>
        <taxon>Katanobacteria</taxon>
    </lineage>
</organism>
<evidence type="ECO:0000313" key="9">
    <source>
        <dbReference type="Proteomes" id="UP000176608"/>
    </source>
</evidence>
<name>A0A1F4USS9_UNCKA</name>
<dbReference type="Gene3D" id="1.20.58.410">
    <property type="entry name" value="Release factor"/>
    <property type="match status" value="1"/>
</dbReference>
<dbReference type="HAMAP" id="MF_00094">
    <property type="entry name" value="Rel_fac_2"/>
    <property type="match status" value="1"/>
</dbReference>
<dbReference type="STRING" id="1802617.A2886_01125"/>
<dbReference type="AlphaFoldDB" id="A0A1F4USS9"/>
<dbReference type="EMBL" id="MEVA01000016">
    <property type="protein sequence ID" value="OGC47233.1"/>
    <property type="molecule type" value="Genomic_DNA"/>
</dbReference>
<comment type="subcellular location">
    <subcellularLocation>
        <location evidence="4">Cytoplasm</location>
    </subcellularLocation>
</comment>
<dbReference type="NCBIfam" id="TIGR00020">
    <property type="entry name" value="prfB"/>
    <property type="match status" value="1"/>
</dbReference>
<evidence type="ECO:0000256" key="3">
    <source>
        <dbReference type="ARBA" id="ARBA00022917"/>
    </source>
</evidence>
<dbReference type="Proteomes" id="UP000176608">
    <property type="component" value="Unassembled WGS sequence"/>
</dbReference>
<evidence type="ECO:0000256" key="5">
    <source>
        <dbReference type="NCBIfam" id="TIGR00020"/>
    </source>
</evidence>
<dbReference type="PROSITE" id="PS00745">
    <property type="entry name" value="RF_PROK_I"/>
    <property type="match status" value="1"/>
</dbReference>
<dbReference type="InterPro" id="IPR000352">
    <property type="entry name" value="Pep_chain_release_fac_I"/>
</dbReference>
<proteinExistence type="inferred from homology"/>
<dbReference type="Gene3D" id="3.30.70.1660">
    <property type="match status" value="1"/>
</dbReference>
<dbReference type="Pfam" id="PF03462">
    <property type="entry name" value="PCRF"/>
    <property type="match status" value="1"/>
</dbReference>
<dbReference type="GO" id="GO:0005737">
    <property type="term" value="C:cytoplasm"/>
    <property type="evidence" value="ECO:0007669"/>
    <property type="project" value="UniProtKB-SubCell"/>
</dbReference>
<dbReference type="PANTHER" id="PTHR43116">
    <property type="entry name" value="PEPTIDE CHAIN RELEASE FACTOR 2"/>
    <property type="match status" value="1"/>
</dbReference>
<feature type="coiled-coil region" evidence="6">
    <location>
        <begin position="1"/>
        <end position="63"/>
    </location>
</feature>
<comment type="caution">
    <text evidence="8">The sequence shown here is derived from an EMBL/GenBank/DDBJ whole genome shotgun (WGS) entry which is preliminary data.</text>
</comment>
<comment type="similarity">
    <text evidence="1 4">Belongs to the prokaryotic/mitochondrial release factor family.</text>
</comment>